<gene>
    <name evidence="1" type="ordered locus">Mnod_7864</name>
</gene>
<sequence>MPFALRRAMLTERATGAALGDRQHGPDMLDAGAAARGAQKFPRASSCRISLSSVRSAIALRRRAFSVSNSLIRRT</sequence>
<dbReference type="AlphaFoldDB" id="B8IXQ9"/>
<reference evidence="2" key="1">
    <citation type="submission" date="2009-01" db="EMBL/GenBank/DDBJ databases">
        <title>Complete sequence of plasmid 2 of Methylobacterium nodulans ORS 2060.</title>
        <authorList>
            <consortium name="US DOE Joint Genome Institute"/>
            <person name="Lucas S."/>
            <person name="Copeland A."/>
            <person name="Lapidus A."/>
            <person name="Glavina del Rio T."/>
            <person name="Dalin E."/>
            <person name="Tice H."/>
            <person name="Bruce D."/>
            <person name="Goodwin L."/>
            <person name="Pitluck S."/>
            <person name="Sims D."/>
            <person name="Brettin T."/>
            <person name="Detter J.C."/>
            <person name="Han C."/>
            <person name="Larimer F."/>
            <person name="Land M."/>
            <person name="Hauser L."/>
            <person name="Kyrpides N."/>
            <person name="Ivanova N."/>
            <person name="Marx C.J."/>
            <person name="Richardson P."/>
        </authorList>
    </citation>
    <scope>NUCLEOTIDE SEQUENCE [LARGE SCALE GENOMIC DNA]</scope>
    <source>
        <strain evidence="2">LMG 21967 / CNCM I-2342 / ORS 2060</strain>
        <plasmid evidence="2">Plasmid pMNOD02</plasmid>
    </source>
</reference>
<dbReference type="HOGENOM" id="CLU_2666909_0_0_5"/>
<organism evidence="1 2">
    <name type="scientific">Methylobacterium nodulans (strain LMG 21967 / CNCM I-2342 / ORS 2060)</name>
    <dbReference type="NCBI Taxonomy" id="460265"/>
    <lineage>
        <taxon>Bacteria</taxon>
        <taxon>Pseudomonadati</taxon>
        <taxon>Pseudomonadota</taxon>
        <taxon>Alphaproteobacteria</taxon>
        <taxon>Hyphomicrobiales</taxon>
        <taxon>Methylobacteriaceae</taxon>
        <taxon>Methylobacterium</taxon>
    </lineage>
</organism>
<proteinExistence type="predicted"/>
<dbReference type="EMBL" id="CP001351">
    <property type="protein sequence ID" value="ACL62891.1"/>
    <property type="molecule type" value="Genomic_DNA"/>
</dbReference>
<keyword evidence="1" id="KW-0614">Plasmid</keyword>
<dbReference type="Proteomes" id="UP000008207">
    <property type="component" value="Plasmid pMNOD02"/>
</dbReference>
<name>B8IXQ9_METNO</name>
<evidence type="ECO:0000313" key="2">
    <source>
        <dbReference type="Proteomes" id="UP000008207"/>
    </source>
</evidence>
<evidence type="ECO:0000313" key="1">
    <source>
        <dbReference type="EMBL" id="ACL62891.1"/>
    </source>
</evidence>
<keyword evidence="2" id="KW-1185">Reference proteome</keyword>
<accession>B8IXQ9</accession>
<protein>
    <submittedName>
        <fullName evidence="1">Uncharacterized protein</fullName>
    </submittedName>
</protein>
<dbReference type="KEGG" id="mno:Mnod_7864"/>
<geneLocation type="plasmid" evidence="1 2">
    <name>pMNOD02</name>
</geneLocation>